<evidence type="ECO:0000313" key="2">
    <source>
        <dbReference type="Proteomes" id="UP000789702"/>
    </source>
</evidence>
<feature type="non-terminal residue" evidence="1">
    <location>
        <position position="57"/>
    </location>
</feature>
<keyword evidence="2" id="KW-1185">Reference proteome</keyword>
<feature type="non-terminal residue" evidence="1">
    <location>
        <position position="1"/>
    </location>
</feature>
<comment type="caution">
    <text evidence="1">The sequence shown here is derived from an EMBL/GenBank/DDBJ whole genome shotgun (WGS) entry which is preliminary data.</text>
</comment>
<name>A0ACA9QLJ0_9GLOM</name>
<dbReference type="EMBL" id="CAJVPU010049218">
    <property type="protein sequence ID" value="CAG8757051.1"/>
    <property type="molecule type" value="Genomic_DNA"/>
</dbReference>
<gene>
    <name evidence="1" type="ORF">DHETER_LOCUS15022</name>
</gene>
<reference evidence="1" key="1">
    <citation type="submission" date="2021-06" db="EMBL/GenBank/DDBJ databases">
        <authorList>
            <person name="Kallberg Y."/>
            <person name="Tangrot J."/>
            <person name="Rosling A."/>
        </authorList>
    </citation>
    <scope>NUCLEOTIDE SEQUENCE</scope>
    <source>
        <strain evidence="1">IL203A</strain>
    </source>
</reference>
<sequence>ESLDAICSASFVYLAIVDNTLGEYEDVRELAERAVKKALKEINDSDRREKVSEILPQ</sequence>
<proteinExistence type="predicted"/>
<evidence type="ECO:0000313" key="1">
    <source>
        <dbReference type="EMBL" id="CAG8757051.1"/>
    </source>
</evidence>
<organism evidence="1 2">
    <name type="scientific">Dentiscutata heterogama</name>
    <dbReference type="NCBI Taxonomy" id="1316150"/>
    <lineage>
        <taxon>Eukaryota</taxon>
        <taxon>Fungi</taxon>
        <taxon>Fungi incertae sedis</taxon>
        <taxon>Mucoromycota</taxon>
        <taxon>Glomeromycotina</taxon>
        <taxon>Glomeromycetes</taxon>
        <taxon>Diversisporales</taxon>
        <taxon>Gigasporaceae</taxon>
        <taxon>Dentiscutata</taxon>
    </lineage>
</organism>
<protein>
    <submittedName>
        <fullName evidence="1">2051_t:CDS:1</fullName>
    </submittedName>
</protein>
<accession>A0ACA9QLJ0</accession>
<dbReference type="Proteomes" id="UP000789702">
    <property type="component" value="Unassembled WGS sequence"/>
</dbReference>